<evidence type="ECO:0008006" key="3">
    <source>
        <dbReference type="Google" id="ProtNLM"/>
    </source>
</evidence>
<organism evidence="1 2">
    <name type="scientific">Karstenula rhodostoma CBS 690.94</name>
    <dbReference type="NCBI Taxonomy" id="1392251"/>
    <lineage>
        <taxon>Eukaryota</taxon>
        <taxon>Fungi</taxon>
        <taxon>Dikarya</taxon>
        <taxon>Ascomycota</taxon>
        <taxon>Pezizomycotina</taxon>
        <taxon>Dothideomycetes</taxon>
        <taxon>Pleosporomycetidae</taxon>
        <taxon>Pleosporales</taxon>
        <taxon>Massarineae</taxon>
        <taxon>Didymosphaeriaceae</taxon>
        <taxon>Karstenula</taxon>
    </lineage>
</organism>
<dbReference type="Gene3D" id="1.10.8.10">
    <property type="entry name" value="DNA helicase RuvA subunit, C-terminal domain"/>
    <property type="match status" value="1"/>
</dbReference>
<evidence type="ECO:0000313" key="2">
    <source>
        <dbReference type="Proteomes" id="UP000799764"/>
    </source>
</evidence>
<accession>A0A9P4PMY1</accession>
<dbReference type="Proteomes" id="UP000799764">
    <property type="component" value="Unassembled WGS sequence"/>
</dbReference>
<evidence type="ECO:0000313" key="1">
    <source>
        <dbReference type="EMBL" id="KAF2447151.1"/>
    </source>
</evidence>
<gene>
    <name evidence="1" type="ORF">P171DRAFT_442316</name>
</gene>
<keyword evidence="2" id="KW-1185">Reference proteome</keyword>
<protein>
    <recommendedName>
        <fullName evidence="3">Nascent polypeptide-associated complex subunit alpha-like UBA domain-containing protein</fullName>
    </recommendedName>
</protein>
<dbReference type="EMBL" id="MU001497">
    <property type="protein sequence ID" value="KAF2447151.1"/>
    <property type="molecule type" value="Genomic_DNA"/>
</dbReference>
<name>A0A9P4PMY1_9PLEO</name>
<dbReference type="OrthoDB" id="3169036at2759"/>
<sequence>MLPQARRHPILKAKDKWIRGSDRYIERLRQQEDLKIEEGNLKFQEGYSMAREVLGKLQQLLSNLLADAATQHPDTTPKDIELVMQNANVERETAITTLRENDNGYINAILALIPDW</sequence>
<proteinExistence type="predicted"/>
<comment type="caution">
    <text evidence="1">The sequence shown here is derived from an EMBL/GenBank/DDBJ whole genome shotgun (WGS) entry which is preliminary data.</text>
</comment>
<dbReference type="AlphaFoldDB" id="A0A9P4PMY1"/>
<reference evidence="1" key="1">
    <citation type="journal article" date="2020" name="Stud. Mycol.">
        <title>101 Dothideomycetes genomes: a test case for predicting lifestyles and emergence of pathogens.</title>
        <authorList>
            <person name="Haridas S."/>
            <person name="Albert R."/>
            <person name="Binder M."/>
            <person name="Bloem J."/>
            <person name="Labutti K."/>
            <person name="Salamov A."/>
            <person name="Andreopoulos B."/>
            <person name="Baker S."/>
            <person name="Barry K."/>
            <person name="Bills G."/>
            <person name="Bluhm B."/>
            <person name="Cannon C."/>
            <person name="Castanera R."/>
            <person name="Culley D."/>
            <person name="Daum C."/>
            <person name="Ezra D."/>
            <person name="Gonzalez J."/>
            <person name="Henrissat B."/>
            <person name="Kuo A."/>
            <person name="Liang C."/>
            <person name="Lipzen A."/>
            <person name="Lutzoni F."/>
            <person name="Magnuson J."/>
            <person name="Mondo S."/>
            <person name="Nolan M."/>
            <person name="Ohm R."/>
            <person name="Pangilinan J."/>
            <person name="Park H.-J."/>
            <person name="Ramirez L."/>
            <person name="Alfaro M."/>
            <person name="Sun H."/>
            <person name="Tritt A."/>
            <person name="Yoshinaga Y."/>
            <person name="Zwiers L.-H."/>
            <person name="Turgeon B."/>
            <person name="Goodwin S."/>
            <person name="Spatafora J."/>
            <person name="Crous P."/>
            <person name="Grigoriev I."/>
        </authorList>
    </citation>
    <scope>NUCLEOTIDE SEQUENCE</scope>
    <source>
        <strain evidence="1">CBS 690.94</strain>
    </source>
</reference>